<feature type="domain" description="Exostosin GT47" evidence="2">
    <location>
        <begin position="51"/>
        <end position="337"/>
    </location>
</feature>
<dbReference type="Pfam" id="PF03016">
    <property type="entry name" value="Exostosin_GT47"/>
    <property type="match status" value="1"/>
</dbReference>
<keyword evidence="4" id="KW-1185">Reference proteome</keyword>
<accession>A0A812PL02</accession>
<dbReference type="OrthoDB" id="1924787at2759"/>
<reference evidence="3" key="1">
    <citation type="submission" date="2021-02" db="EMBL/GenBank/DDBJ databases">
        <authorList>
            <person name="Dougan E. K."/>
            <person name="Rhodes N."/>
            <person name="Thang M."/>
            <person name="Chan C."/>
        </authorList>
    </citation>
    <scope>NUCLEOTIDE SEQUENCE</scope>
</reference>
<evidence type="ECO:0000256" key="1">
    <source>
        <dbReference type="ARBA" id="ARBA00010271"/>
    </source>
</evidence>
<dbReference type="InterPro" id="IPR040911">
    <property type="entry name" value="Exostosin_GT47"/>
</dbReference>
<name>A0A812PL02_9DINO</name>
<dbReference type="PANTHER" id="PTHR11062:SF281">
    <property type="entry name" value="EXOSTOSIN-LIKE 2"/>
    <property type="match status" value="1"/>
</dbReference>
<evidence type="ECO:0000313" key="4">
    <source>
        <dbReference type="Proteomes" id="UP000604046"/>
    </source>
</evidence>
<dbReference type="EMBL" id="CAJNDS010002164">
    <property type="protein sequence ID" value="CAE7357487.1"/>
    <property type="molecule type" value="Genomic_DNA"/>
</dbReference>
<dbReference type="PANTHER" id="PTHR11062">
    <property type="entry name" value="EXOSTOSIN HEPARAN SULFATE GLYCOSYLTRANSFERASE -RELATED"/>
    <property type="match status" value="1"/>
</dbReference>
<dbReference type="GO" id="GO:0016757">
    <property type="term" value="F:glycosyltransferase activity"/>
    <property type="evidence" value="ECO:0007669"/>
    <property type="project" value="InterPro"/>
</dbReference>
<dbReference type="InterPro" id="IPR004263">
    <property type="entry name" value="Exostosin"/>
</dbReference>
<proteinExistence type="inferred from homology"/>
<dbReference type="Proteomes" id="UP000604046">
    <property type="component" value="Unassembled WGS sequence"/>
</dbReference>
<evidence type="ECO:0000313" key="3">
    <source>
        <dbReference type="EMBL" id="CAE7357487.1"/>
    </source>
</evidence>
<comment type="caution">
    <text evidence="3">The sequence shown here is derived from an EMBL/GenBank/DDBJ whole genome shotgun (WGS) entry which is preliminary data.</text>
</comment>
<feature type="non-terminal residue" evidence="3">
    <location>
        <position position="344"/>
    </location>
</feature>
<protein>
    <submittedName>
        <fullName evidence="3">GT16 protein</fullName>
    </submittedName>
</protein>
<gene>
    <name evidence="3" type="primary">GT16</name>
    <name evidence="3" type="ORF">SNAT2548_LOCUS19083</name>
</gene>
<comment type="similarity">
    <text evidence="1">Belongs to the glycosyltransferase 47 family.</text>
</comment>
<organism evidence="3 4">
    <name type="scientific">Symbiodinium natans</name>
    <dbReference type="NCBI Taxonomy" id="878477"/>
    <lineage>
        <taxon>Eukaryota</taxon>
        <taxon>Sar</taxon>
        <taxon>Alveolata</taxon>
        <taxon>Dinophyceae</taxon>
        <taxon>Suessiales</taxon>
        <taxon>Symbiodiniaceae</taxon>
        <taxon>Symbiodinium</taxon>
    </lineage>
</organism>
<evidence type="ECO:0000259" key="2">
    <source>
        <dbReference type="Pfam" id="PF03016"/>
    </source>
</evidence>
<sequence>MASRAIAWSTGPAIPAIYAWTLGSGSAGRACAANAEASTDGEASRATRAPAIYAYNVPSCARSEARAAVSSPTSGLLESEQLHVRGMLQQILAIEDHLDRWHRVDRPEAASLFWVPAYFPVLFWLDQRTPEQNASHLQCVRDVVGTLQQSRYFSRNAGYDHLLLYGYEYPHWKRFRHLVLDSYSPFLGNAILVSVSLWNQGRRSSLLDAGLYPLLRVIPVPYFTQYDCGQEETMLNTPRRLVVSFAGSIKDKPPYFVFRERLLVAEAVGRPDLQDERLLIQVFDAHEEARYRFARDYEAERNALYVDSVFCLAMPGDGNTAGRLFDAMVKGCIPVLLFHPDSYP</sequence>
<dbReference type="AlphaFoldDB" id="A0A812PL02"/>